<feature type="active site" evidence="12">
    <location>
        <position position="222"/>
    </location>
</feature>
<comment type="subcellular location">
    <subcellularLocation>
        <location evidence="1 12">Cell membrane</location>
        <topology evidence="1 12">Multi-pass membrane protein</topology>
    </subcellularLocation>
</comment>
<dbReference type="HAMAP" id="MF_01916">
    <property type="entry name" value="Cardiolipin_synth_Cls"/>
    <property type="match status" value="1"/>
</dbReference>
<accession>A0ABW4VZ11</accession>
<dbReference type="SUPFAM" id="SSF56024">
    <property type="entry name" value="Phospholipase D/nuclease"/>
    <property type="match status" value="2"/>
</dbReference>
<keyword evidence="2 12" id="KW-1003">Cell membrane</keyword>
<evidence type="ECO:0000256" key="4">
    <source>
        <dbReference type="ARBA" id="ARBA00022679"/>
    </source>
</evidence>
<comment type="function">
    <text evidence="12">Catalyzes the reversible phosphatidyl group transfer from one phosphatidylglycerol molecule to another to form cardiolipin (CL) (diphosphatidylglycerol) and glycerol.</text>
</comment>
<keyword evidence="8 12" id="KW-0443">Lipid metabolism</keyword>
<keyword evidence="3 12" id="KW-0444">Lipid biosynthesis</keyword>
<feature type="active site" evidence="12">
    <location>
        <position position="405"/>
    </location>
</feature>
<dbReference type="EC" id="2.7.8.-" evidence="12 13"/>
<feature type="active site" evidence="12">
    <location>
        <position position="400"/>
    </location>
</feature>
<dbReference type="PANTHER" id="PTHR21248:SF22">
    <property type="entry name" value="PHOSPHOLIPASE D"/>
    <property type="match status" value="1"/>
</dbReference>
<dbReference type="Proteomes" id="UP001597383">
    <property type="component" value="Unassembled WGS sequence"/>
</dbReference>
<dbReference type="NCBIfam" id="TIGR04265">
    <property type="entry name" value="bac_cardiolipin"/>
    <property type="match status" value="1"/>
</dbReference>
<dbReference type="InterPro" id="IPR030874">
    <property type="entry name" value="Cardiolipin_synth_Firmi"/>
</dbReference>
<evidence type="ECO:0000256" key="7">
    <source>
        <dbReference type="ARBA" id="ARBA00022989"/>
    </source>
</evidence>
<feature type="domain" description="PLD phosphodiesterase" evidence="14">
    <location>
        <begin position="217"/>
        <end position="244"/>
    </location>
</feature>
<evidence type="ECO:0000256" key="11">
    <source>
        <dbReference type="ARBA" id="ARBA00023264"/>
    </source>
</evidence>
<keyword evidence="11 12" id="KW-1208">Phospholipid metabolism</keyword>
<dbReference type="EMBL" id="JBHUHQ010000015">
    <property type="protein sequence ID" value="MFD2044346.1"/>
    <property type="molecule type" value="Genomic_DNA"/>
</dbReference>
<evidence type="ECO:0000256" key="8">
    <source>
        <dbReference type="ARBA" id="ARBA00023098"/>
    </source>
</evidence>
<evidence type="ECO:0000256" key="1">
    <source>
        <dbReference type="ARBA" id="ARBA00004651"/>
    </source>
</evidence>
<evidence type="ECO:0000256" key="10">
    <source>
        <dbReference type="ARBA" id="ARBA00023209"/>
    </source>
</evidence>
<dbReference type="Pfam" id="PF13091">
    <property type="entry name" value="PLDc_2"/>
    <property type="match status" value="2"/>
</dbReference>
<feature type="active site" evidence="12">
    <location>
        <position position="229"/>
    </location>
</feature>
<protein>
    <recommendedName>
        <fullName evidence="12 13">Cardiolipin synthase</fullName>
        <shortName evidence="12">CL synthase</shortName>
        <ecNumber evidence="12 13">2.7.8.-</ecNumber>
    </recommendedName>
</protein>
<keyword evidence="4 12" id="KW-0808">Transferase</keyword>
<dbReference type="InterPro" id="IPR027379">
    <property type="entry name" value="CLS_N"/>
</dbReference>
<keyword evidence="10 12" id="KW-0594">Phospholipid biosynthesis</keyword>
<reference evidence="16" key="1">
    <citation type="journal article" date="2019" name="Int. J. Syst. Evol. Microbiol.">
        <title>The Global Catalogue of Microorganisms (GCM) 10K type strain sequencing project: providing services to taxonomists for standard genome sequencing and annotation.</title>
        <authorList>
            <consortium name="The Broad Institute Genomics Platform"/>
            <consortium name="The Broad Institute Genome Sequencing Center for Infectious Disease"/>
            <person name="Wu L."/>
            <person name="Ma J."/>
        </authorList>
    </citation>
    <scope>NUCLEOTIDE SEQUENCE [LARGE SCALE GENOMIC DNA]</scope>
    <source>
        <strain evidence="16">R28</strain>
    </source>
</reference>
<keyword evidence="9 12" id="KW-0472">Membrane</keyword>
<feature type="transmembrane region" description="Helical" evidence="12">
    <location>
        <begin position="34"/>
        <end position="54"/>
    </location>
</feature>
<gene>
    <name evidence="15" type="primary">cls</name>
    <name evidence="15" type="ORF">ACFSJF_08725</name>
</gene>
<dbReference type="Pfam" id="PF13396">
    <property type="entry name" value="PLDc_N"/>
    <property type="match status" value="1"/>
</dbReference>
<dbReference type="SMART" id="SM00155">
    <property type="entry name" value="PLDc"/>
    <property type="match status" value="2"/>
</dbReference>
<dbReference type="InterPro" id="IPR001736">
    <property type="entry name" value="PLipase_D/transphosphatidylase"/>
</dbReference>
<comment type="catalytic activity">
    <reaction evidence="12">
        <text>2 a 1,2-diacyl-sn-glycero-3-phospho-(1'-sn-glycerol) = a cardiolipin + glycerol</text>
        <dbReference type="Rhea" id="RHEA:31451"/>
        <dbReference type="ChEBI" id="CHEBI:17754"/>
        <dbReference type="ChEBI" id="CHEBI:62237"/>
        <dbReference type="ChEBI" id="CHEBI:64716"/>
    </reaction>
</comment>
<dbReference type="PROSITE" id="PS50035">
    <property type="entry name" value="PLD"/>
    <property type="match status" value="2"/>
</dbReference>
<dbReference type="InterPro" id="IPR022924">
    <property type="entry name" value="Cardiolipin_synthase"/>
</dbReference>
<evidence type="ECO:0000256" key="5">
    <source>
        <dbReference type="ARBA" id="ARBA00022692"/>
    </source>
</evidence>
<comment type="similarity">
    <text evidence="12">Belongs to the phospholipase D family. Cardiolipin synthase subfamily.</text>
</comment>
<evidence type="ECO:0000256" key="3">
    <source>
        <dbReference type="ARBA" id="ARBA00022516"/>
    </source>
</evidence>
<evidence type="ECO:0000256" key="2">
    <source>
        <dbReference type="ARBA" id="ARBA00022475"/>
    </source>
</evidence>
<evidence type="ECO:0000256" key="13">
    <source>
        <dbReference type="NCBIfam" id="TIGR04265"/>
    </source>
</evidence>
<organism evidence="15 16">
    <name type="scientific">Ornithinibacillus salinisoli</name>
    <dbReference type="NCBI Taxonomy" id="1848459"/>
    <lineage>
        <taxon>Bacteria</taxon>
        <taxon>Bacillati</taxon>
        <taxon>Bacillota</taxon>
        <taxon>Bacilli</taxon>
        <taxon>Bacillales</taxon>
        <taxon>Bacillaceae</taxon>
        <taxon>Ornithinibacillus</taxon>
    </lineage>
</organism>
<feature type="active site" evidence="12">
    <location>
        <position position="398"/>
    </location>
</feature>
<evidence type="ECO:0000256" key="6">
    <source>
        <dbReference type="ARBA" id="ARBA00022737"/>
    </source>
</evidence>
<feature type="domain" description="PLD phosphodiesterase" evidence="14">
    <location>
        <begin position="393"/>
        <end position="420"/>
    </location>
</feature>
<feature type="transmembrane region" description="Helical" evidence="12">
    <location>
        <begin position="6"/>
        <end position="25"/>
    </location>
</feature>
<evidence type="ECO:0000256" key="9">
    <source>
        <dbReference type="ARBA" id="ARBA00023136"/>
    </source>
</evidence>
<dbReference type="CDD" id="cd09110">
    <property type="entry name" value="PLDc_CLS_1"/>
    <property type="match status" value="1"/>
</dbReference>
<dbReference type="CDD" id="cd09112">
    <property type="entry name" value="PLDc_CLS_2"/>
    <property type="match status" value="1"/>
</dbReference>
<evidence type="ECO:0000256" key="12">
    <source>
        <dbReference type="HAMAP-Rule" id="MF_01916"/>
    </source>
</evidence>
<keyword evidence="6" id="KW-0677">Repeat</keyword>
<comment type="caution">
    <text evidence="15">The sequence shown here is derived from an EMBL/GenBank/DDBJ whole genome shotgun (WGS) entry which is preliminary data.</text>
</comment>
<proteinExistence type="inferred from homology"/>
<keyword evidence="5 12" id="KW-0812">Transmembrane</keyword>
<evidence type="ECO:0000313" key="15">
    <source>
        <dbReference type="EMBL" id="MFD2044346.1"/>
    </source>
</evidence>
<feature type="active site" evidence="12">
    <location>
        <position position="224"/>
    </location>
</feature>
<dbReference type="PANTHER" id="PTHR21248">
    <property type="entry name" value="CARDIOLIPIN SYNTHASE"/>
    <property type="match status" value="1"/>
</dbReference>
<sequence length="480" mass="55257">MEFMPYILGFIIFFNIALGISIVFLERKDASSAWAWLMVLLFIPVIGFFLYLIFGRRLSNQRIFSWDTKSRLGVKKAVDAQLQQMQNKEFNFKNKDLIKYKELFYLHLKNDDAILTQDNDVQIFIDGHEKFDSLIKDMEEATDHIHLLYYILRHDGLGQRIANVLRKKAREGIEVRVLYDDMGSRSLGRKYIRYLQDAGVQVEAFFPPKIPNINFKINYRNHRKLAIIDGEIGYIGGFNIGDEYLGESKKFGYWRDTHLRITGSAVQNMQTRFILDWNQASRNDILYDKSYYTSVPSGDVGIQIVSSGPDSDWEQIKNGYIKMILSAKEYVYIQTPYLIPDESLRDAISIAALSGIDVKIMIPNKPDHPFVYWATLSYVGDLLAAGAEVYIYQKGFLHAKTIIVDGKIASVGTANIDVRSFRLNFEVNAFLYNQSLAERLLESFEGDIQHSSQMSLKLYAKRSIGIRMKESISRLLSPIL</sequence>
<keyword evidence="16" id="KW-1185">Reference proteome</keyword>
<name>A0ABW4VZ11_9BACI</name>
<dbReference type="InterPro" id="IPR025202">
    <property type="entry name" value="PLD-like_dom"/>
</dbReference>
<evidence type="ECO:0000259" key="14">
    <source>
        <dbReference type="PROSITE" id="PS50035"/>
    </source>
</evidence>
<dbReference type="RefSeq" id="WP_377556431.1">
    <property type="nucleotide sequence ID" value="NZ_JBHUHQ010000015.1"/>
</dbReference>
<dbReference type="Gene3D" id="3.30.870.10">
    <property type="entry name" value="Endonuclease Chain A"/>
    <property type="match status" value="2"/>
</dbReference>
<keyword evidence="7 12" id="KW-1133">Transmembrane helix</keyword>
<evidence type="ECO:0000313" key="16">
    <source>
        <dbReference type="Proteomes" id="UP001597383"/>
    </source>
</evidence>